<evidence type="ECO:0000256" key="5">
    <source>
        <dbReference type="ARBA" id="ARBA00022475"/>
    </source>
</evidence>
<keyword evidence="9 14" id="KW-1133">Transmembrane helix</keyword>
<gene>
    <name evidence="14" type="primary">cbiM</name>
    <name evidence="15" type="ORF">AKG39_13530</name>
</gene>
<reference evidence="16" key="1">
    <citation type="submission" date="2015-07" db="EMBL/GenBank/DDBJ databases">
        <title>Draft genome sequence of Acetobacterium bakii DSM 8293, a potential psychrophilic chemical producer through syngas fermentation.</title>
        <authorList>
            <person name="Song Y."/>
            <person name="Hwang S."/>
            <person name="Cho B.-K."/>
        </authorList>
    </citation>
    <scope>NUCLEOTIDE SEQUENCE [LARGE SCALE GENOMIC DNA]</scope>
    <source>
        <strain evidence="16">DSM 8239</strain>
    </source>
</reference>
<comment type="pathway">
    <text evidence="2 14">Cofactor biosynthesis; adenosylcobalamin biosynthesis.</text>
</comment>
<evidence type="ECO:0000256" key="3">
    <source>
        <dbReference type="ARBA" id="ARBA00022426"/>
    </source>
</evidence>
<feature type="chain" id="PRO_5039771587" description="Cobalt transport protein CbiM" evidence="14">
    <location>
        <begin position="22"/>
        <end position="248"/>
    </location>
</feature>
<dbReference type="HAMAP" id="MF_01462">
    <property type="entry name" value="CbiM"/>
    <property type="match status" value="1"/>
</dbReference>
<comment type="subunit">
    <text evidence="14">Forms an energy-coupling factor (ECF) transporter complex composed of an ATP-binding protein (A component, CbiO), a transmembrane protein (T component, CbiQ) and 2 possible substrate-capture proteins (S components, CbiM and CbiN) of unknown stoichimetry.</text>
</comment>
<comment type="caution">
    <text evidence="15">The sequence shown here is derived from an EMBL/GenBank/DDBJ whole genome shotgun (WGS) entry which is preliminary data.</text>
</comment>
<organism evidence="15 16">
    <name type="scientific">Acetobacterium bakii</name>
    <dbReference type="NCBI Taxonomy" id="52689"/>
    <lineage>
        <taxon>Bacteria</taxon>
        <taxon>Bacillati</taxon>
        <taxon>Bacillota</taxon>
        <taxon>Clostridia</taxon>
        <taxon>Eubacteriales</taxon>
        <taxon>Eubacteriaceae</taxon>
        <taxon>Acetobacterium</taxon>
    </lineage>
</organism>
<name>A0A0L6TZV3_9FIRM</name>
<keyword evidence="11 14" id="KW-0472">Membrane</keyword>
<dbReference type="OrthoDB" id="9809846at2"/>
<feature type="transmembrane region" description="Helical" evidence="14">
    <location>
        <begin position="203"/>
        <end position="232"/>
    </location>
</feature>
<keyword evidence="12 14" id="KW-0170">Cobalt</keyword>
<evidence type="ECO:0000256" key="14">
    <source>
        <dbReference type="HAMAP-Rule" id="MF_01462"/>
    </source>
</evidence>
<dbReference type="NCBIfam" id="NF006184">
    <property type="entry name" value="PRK08319.1"/>
    <property type="match status" value="1"/>
</dbReference>
<keyword evidence="10 14" id="KW-0406">Ion transport</keyword>
<keyword evidence="3 14" id="KW-0171">Cobalt transport</keyword>
<dbReference type="RefSeq" id="WP_050740937.1">
    <property type="nucleotide sequence ID" value="NZ_LGYO01000034.1"/>
</dbReference>
<proteinExistence type="inferred from homology"/>
<comment type="similarity">
    <text evidence="13 14">Belongs to the CbiM family.</text>
</comment>
<feature type="transmembrane region" description="Helical" evidence="14">
    <location>
        <begin position="70"/>
        <end position="88"/>
    </location>
</feature>
<dbReference type="PANTHER" id="PTHR43627:SF1">
    <property type="entry name" value="COBALT TRANSPORT PROTEIN CBIM"/>
    <property type="match status" value="1"/>
</dbReference>
<evidence type="ECO:0000256" key="13">
    <source>
        <dbReference type="ARBA" id="ARBA00060918"/>
    </source>
</evidence>
<sequence length="248" mass="26365" precursor="true">MKKFKKSLTMVGILVFLVVLAAQPVNAMHIMEGFLPIGWAVFWWVMALPFIGFGLYQVGKIFKDKPEQKVLLAIATAFTFALSAFKLPSVTGSSSHMTGIGLGAIVLGPFATVVVGTIALLFQALLLAHGGLTTLGANAFSMAIVGSFVAYGIYKGLSKLNVPKPITIFLAACIGDLMTYVTTSVQLALAFPDPVGGFVASLIKFLSIFAITQVPLAIIEGILTVLVVNAIYQYKEKGLISNETLSDN</sequence>
<evidence type="ECO:0000256" key="2">
    <source>
        <dbReference type="ARBA" id="ARBA00004953"/>
    </source>
</evidence>
<dbReference type="UniPathway" id="UPA00148"/>
<dbReference type="PATRIC" id="fig|52689.4.peg.2074"/>
<feature type="transmembrane region" description="Helical" evidence="14">
    <location>
        <begin position="166"/>
        <end position="191"/>
    </location>
</feature>
<feature type="transmembrane region" description="Helical" evidence="14">
    <location>
        <begin position="100"/>
        <end position="128"/>
    </location>
</feature>
<evidence type="ECO:0000256" key="4">
    <source>
        <dbReference type="ARBA" id="ARBA00022448"/>
    </source>
</evidence>
<keyword evidence="8 14" id="KW-0732">Signal</keyword>
<feature type="signal peptide" evidence="14">
    <location>
        <begin position="1"/>
        <end position="21"/>
    </location>
</feature>
<evidence type="ECO:0000256" key="6">
    <source>
        <dbReference type="ARBA" id="ARBA00022573"/>
    </source>
</evidence>
<dbReference type="GO" id="GO:0043190">
    <property type="term" value="C:ATP-binding cassette (ABC) transporter complex"/>
    <property type="evidence" value="ECO:0007669"/>
    <property type="project" value="InterPro"/>
</dbReference>
<evidence type="ECO:0000256" key="12">
    <source>
        <dbReference type="ARBA" id="ARBA00023285"/>
    </source>
</evidence>
<accession>A0A0L6TZV3</accession>
<dbReference type="FunFam" id="1.10.1760.20:FF:000001">
    <property type="entry name" value="Cobalt transport protein CbiM"/>
    <property type="match status" value="1"/>
</dbReference>
<dbReference type="InterPro" id="IPR018024">
    <property type="entry name" value="CbiM"/>
</dbReference>
<dbReference type="Pfam" id="PF01891">
    <property type="entry name" value="CbiM"/>
    <property type="match status" value="1"/>
</dbReference>
<keyword evidence="6 14" id="KW-0169">Cobalamin biosynthesis</keyword>
<evidence type="ECO:0000256" key="7">
    <source>
        <dbReference type="ARBA" id="ARBA00022692"/>
    </source>
</evidence>
<feature type="transmembrane region" description="Helical" evidence="14">
    <location>
        <begin position="135"/>
        <end position="154"/>
    </location>
</feature>
<comment type="subcellular location">
    <subcellularLocation>
        <location evidence="1">Cell inner membrane</location>
        <topology evidence="1">Multi-pass membrane protein</topology>
    </subcellularLocation>
    <subcellularLocation>
        <location evidence="14">Cell membrane</location>
        <topology evidence="14">Multi-pass membrane protein</topology>
    </subcellularLocation>
</comment>
<evidence type="ECO:0000256" key="10">
    <source>
        <dbReference type="ARBA" id="ARBA00023065"/>
    </source>
</evidence>
<keyword evidence="4 14" id="KW-0813">Transport</keyword>
<dbReference type="PANTHER" id="PTHR43627">
    <property type="match status" value="1"/>
</dbReference>
<protein>
    <recommendedName>
        <fullName evidence="14">Cobalt transport protein CbiM</fullName>
    </recommendedName>
    <alternativeName>
        <fullName evidence="14">Energy-coupling factor transporter probable substrate-capture protein CbiM</fullName>
        <shortName evidence="14">ECF transporter S component CbiM</shortName>
    </alternativeName>
</protein>
<evidence type="ECO:0000256" key="11">
    <source>
        <dbReference type="ARBA" id="ARBA00023136"/>
    </source>
</evidence>
<evidence type="ECO:0000256" key="1">
    <source>
        <dbReference type="ARBA" id="ARBA00004429"/>
    </source>
</evidence>
<evidence type="ECO:0000313" key="16">
    <source>
        <dbReference type="Proteomes" id="UP000036873"/>
    </source>
</evidence>
<dbReference type="Proteomes" id="UP000036873">
    <property type="component" value="Unassembled WGS sequence"/>
</dbReference>
<keyword evidence="16" id="KW-1185">Reference proteome</keyword>
<dbReference type="EMBL" id="LGYO01000034">
    <property type="protein sequence ID" value="KNZ41100.1"/>
    <property type="molecule type" value="Genomic_DNA"/>
</dbReference>
<dbReference type="Gene3D" id="1.10.1760.20">
    <property type="match status" value="1"/>
</dbReference>
<evidence type="ECO:0000313" key="15">
    <source>
        <dbReference type="EMBL" id="KNZ41100.1"/>
    </source>
</evidence>
<dbReference type="GO" id="GO:0015087">
    <property type="term" value="F:cobalt ion transmembrane transporter activity"/>
    <property type="evidence" value="ECO:0007669"/>
    <property type="project" value="UniProtKB-UniRule"/>
</dbReference>
<dbReference type="NCBIfam" id="TIGR00123">
    <property type="entry name" value="cbiM"/>
    <property type="match status" value="1"/>
</dbReference>
<dbReference type="GO" id="GO:0009236">
    <property type="term" value="P:cobalamin biosynthetic process"/>
    <property type="evidence" value="ECO:0007669"/>
    <property type="project" value="UniProtKB-UniRule"/>
</dbReference>
<feature type="transmembrane region" description="Helical" evidence="14">
    <location>
        <begin position="37"/>
        <end position="58"/>
    </location>
</feature>
<dbReference type="InterPro" id="IPR002751">
    <property type="entry name" value="CbiM/NikMN"/>
</dbReference>
<evidence type="ECO:0000256" key="8">
    <source>
        <dbReference type="ARBA" id="ARBA00022729"/>
    </source>
</evidence>
<dbReference type="AlphaFoldDB" id="A0A0L6TZV3"/>
<comment type="function">
    <text evidence="14">Part of the energy-coupling factor (ECF) transporter complex CbiMNOQ involved in cobalt import.</text>
</comment>
<keyword evidence="7 14" id="KW-0812">Transmembrane</keyword>
<keyword evidence="5 14" id="KW-1003">Cell membrane</keyword>
<evidence type="ECO:0000256" key="9">
    <source>
        <dbReference type="ARBA" id="ARBA00022989"/>
    </source>
</evidence>
<dbReference type="STRING" id="52689.AKG39_13530"/>